<evidence type="ECO:0000256" key="9">
    <source>
        <dbReference type="ARBA" id="ARBA00022807"/>
    </source>
</evidence>
<feature type="region of interest" description="Disordered" evidence="11">
    <location>
        <begin position="639"/>
        <end position="680"/>
    </location>
</feature>
<evidence type="ECO:0000256" key="10">
    <source>
        <dbReference type="ARBA" id="ARBA00022833"/>
    </source>
</evidence>
<dbReference type="Proteomes" id="UP001175271">
    <property type="component" value="Unassembled WGS sequence"/>
</dbReference>
<evidence type="ECO:0000256" key="6">
    <source>
        <dbReference type="ARBA" id="ARBA00022771"/>
    </source>
</evidence>
<name>A0AA39ILP0_9BILA</name>
<evidence type="ECO:0000256" key="3">
    <source>
        <dbReference type="ARBA" id="ARBA00012759"/>
    </source>
</evidence>
<dbReference type="CDD" id="cd22768">
    <property type="entry name" value="OTU_OTUD7"/>
    <property type="match status" value="1"/>
</dbReference>
<dbReference type="GO" id="GO:0071947">
    <property type="term" value="P:protein deubiquitination involved in ubiquitin-dependent protein catabolic process"/>
    <property type="evidence" value="ECO:0007669"/>
    <property type="project" value="TreeGrafter"/>
</dbReference>
<dbReference type="Pfam" id="PF02338">
    <property type="entry name" value="OTU"/>
    <property type="match status" value="1"/>
</dbReference>
<dbReference type="AlphaFoldDB" id="A0AA39ILP0"/>
<feature type="compositionally biased region" description="Polar residues" evidence="11">
    <location>
        <begin position="639"/>
        <end position="650"/>
    </location>
</feature>
<dbReference type="InterPro" id="IPR003323">
    <property type="entry name" value="OTU_dom"/>
</dbReference>
<organism evidence="13 14">
    <name type="scientific">Steinernema hermaphroditum</name>
    <dbReference type="NCBI Taxonomy" id="289476"/>
    <lineage>
        <taxon>Eukaryota</taxon>
        <taxon>Metazoa</taxon>
        <taxon>Ecdysozoa</taxon>
        <taxon>Nematoda</taxon>
        <taxon>Chromadorea</taxon>
        <taxon>Rhabditida</taxon>
        <taxon>Tylenchina</taxon>
        <taxon>Panagrolaimomorpha</taxon>
        <taxon>Strongyloidoidea</taxon>
        <taxon>Steinernematidae</taxon>
        <taxon>Steinernema</taxon>
    </lineage>
</organism>
<comment type="similarity">
    <text evidence="2">Belongs to the peptidase C64 family.</text>
</comment>
<evidence type="ECO:0000256" key="5">
    <source>
        <dbReference type="ARBA" id="ARBA00022723"/>
    </source>
</evidence>
<evidence type="ECO:0000256" key="4">
    <source>
        <dbReference type="ARBA" id="ARBA00022670"/>
    </source>
</evidence>
<evidence type="ECO:0000256" key="2">
    <source>
        <dbReference type="ARBA" id="ARBA00005865"/>
    </source>
</evidence>
<dbReference type="GO" id="GO:0005737">
    <property type="term" value="C:cytoplasm"/>
    <property type="evidence" value="ECO:0007669"/>
    <property type="project" value="TreeGrafter"/>
</dbReference>
<dbReference type="GO" id="GO:0071108">
    <property type="term" value="P:protein K48-linked deubiquitination"/>
    <property type="evidence" value="ECO:0007669"/>
    <property type="project" value="TreeGrafter"/>
</dbReference>
<protein>
    <recommendedName>
        <fullName evidence="3">ubiquitinyl hydrolase 1</fullName>
        <ecNumber evidence="3">3.4.19.12</ecNumber>
    </recommendedName>
</protein>
<comment type="catalytic activity">
    <reaction evidence="1">
        <text>Thiol-dependent hydrolysis of ester, thioester, amide, peptide and isopeptide bonds formed by the C-terminal Gly of ubiquitin (a 76-residue protein attached to proteins as an intracellular targeting signal).</text>
        <dbReference type="EC" id="3.4.19.12"/>
    </reaction>
</comment>
<dbReference type="EMBL" id="JAUCMV010000001">
    <property type="protein sequence ID" value="KAK0425383.1"/>
    <property type="molecule type" value="Genomic_DNA"/>
</dbReference>
<keyword evidence="14" id="KW-1185">Reference proteome</keyword>
<keyword evidence="6" id="KW-0863">Zinc-finger</keyword>
<dbReference type="GO" id="GO:0035871">
    <property type="term" value="P:protein K11-linked deubiquitination"/>
    <property type="evidence" value="ECO:0007669"/>
    <property type="project" value="TreeGrafter"/>
</dbReference>
<evidence type="ECO:0000256" key="8">
    <source>
        <dbReference type="ARBA" id="ARBA00022801"/>
    </source>
</evidence>
<feature type="compositionally biased region" description="Low complexity" evidence="11">
    <location>
        <begin position="651"/>
        <end position="672"/>
    </location>
</feature>
<evidence type="ECO:0000259" key="12">
    <source>
        <dbReference type="PROSITE" id="PS50802"/>
    </source>
</evidence>
<keyword evidence="4" id="KW-0645">Protease</keyword>
<keyword evidence="7" id="KW-0833">Ubl conjugation pathway</keyword>
<evidence type="ECO:0000313" key="13">
    <source>
        <dbReference type="EMBL" id="KAK0425383.1"/>
    </source>
</evidence>
<keyword evidence="10" id="KW-0862">Zinc</keyword>
<dbReference type="GO" id="GO:0070530">
    <property type="term" value="F:K63-linked polyubiquitin modification-dependent protein binding"/>
    <property type="evidence" value="ECO:0007669"/>
    <property type="project" value="TreeGrafter"/>
</dbReference>
<dbReference type="PANTHER" id="PTHR13367:SF27">
    <property type="entry name" value="OTU DOMAIN-CONTAINING PROTEIN"/>
    <property type="match status" value="1"/>
</dbReference>
<feature type="domain" description="OTU" evidence="12">
    <location>
        <begin position="144"/>
        <end position="377"/>
    </location>
</feature>
<dbReference type="PANTHER" id="PTHR13367">
    <property type="entry name" value="UBIQUITIN THIOESTERASE"/>
    <property type="match status" value="1"/>
</dbReference>
<dbReference type="GO" id="GO:0005634">
    <property type="term" value="C:nucleus"/>
    <property type="evidence" value="ECO:0007669"/>
    <property type="project" value="TreeGrafter"/>
</dbReference>
<dbReference type="EC" id="3.4.19.12" evidence="3"/>
<dbReference type="InterPro" id="IPR051346">
    <property type="entry name" value="OTU_Deubiquitinase"/>
</dbReference>
<keyword evidence="5" id="KW-0479">Metal-binding</keyword>
<dbReference type="PROSITE" id="PS50802">
    <property type="entry name" value="OTU"/>
    <property type="match status" value="1"/>
</dbReference>
<evidence type="ECO:0000256" key="7">
    <source>
        <dbReference type="ARBA" id="ARBA00022786"/>
    </source>
</evidence>
<comment type="caution">
    <text evidence="13">The sequence shown here is derived from an EMBL/GenBank/DDBJ whole genome shotgun (WGS) entry which is preliminary data.</text>
</comment>
<evidence type="ECO:0000313" key="14">
    <source>
        <dbReference type="Proteomes" id="UP001175271"/>
    </source>
</evidence>
<proteinExistence type="inferred from homology"/>
<gene>
    <name evidence="13" type="ORF">QR680_009170</name>
</gene>
<feature type="region of interest" description="Disordered" evidence="11">
    <location>
        <begin position="230"/>
        <end position="296"/>
    </location>
</feature>
<evidence type="ECO:0000256" key="1">
    <source>
        <dbReference type="ARBA" id="ARBA00000707"/>
    </source>
</evidence>
<keyword evidence="9" id="KW-0788">Thiol protease</keyword>
<dbReference type="GO" id="GO:0008270">
    <property type="term" value="F:zinc ion binding"/>
    <property type="evidence" value="ECO:0007669"/>
    <property type="project" value="UniProtKB-KW"/>
</dbReference>
<keyword evidence="8" id="KW-0378">Hydrolase</keyword>
<sequence length="765" mass="83865">MRDLTPSSSEEARNNLVERFAKQSSISVGYARKLLKENQWDEKAALLAYADSTHYEDDSTMLPSTSSSEKLNDIEFEGRRRRAGCSGKTFHTPAYAFILPNLDLYPEDFRRFLERDMIEMATLRRLENSGHLNWWCTNNSCQRLWPLSTTGDGNCLLHAASLGMWGVHDRQLMLRNALHDVLTRGSRRHAILRRWRWSESKTNLQSGLVLSEAEWLREWNTVVEIAAATPRTKTATSVASSEASKPTTNVVENSAEPSGAASETSSSGMPKNEAVTVEKAPSAESGTPSSNAPKLPPVNEQIYESLESIHVFVLAHILKRPIIVVADTVLRNANGEELSPIPFGGIYLPLEWPADKCHRSPLVLCYDSAHFSALVAMRHAPANALQAIPITDRNRNLLPLHFAVDPGPDFTWWNDEGDMKIAATFEAMQTDDWRIDLIGRYMDIVKMNLRRGSVKKTTTVANGNVPIPSKLLTLAAGSSSSSSCVNSKSPGIIRNTSTKSQSRIFGEVLQHFKRIGKFTRRKKNSRDVAITANELKQASCVVTVLLHNYTHQYMDHMVNTYIISAKERFENSKGTPSAPPPSKNRMSRSFSASSVMLTCINGDCEETASPSTNFLCDDCFEYQKREIALLNCGSVLPAPSTSKSSTMPAISNSSTTGTSSLSSSTASSITSSPPMGARSVSPFLRQEHSTTICLDDDVTPVTVVAATPSLDASPFRAVGCWRNSGAPDQKVAVCSVAGQSGDVTSTKVCSVSENGITRYYVEGCS</sequence>
<dbReference type="GO" id="GO:0004843">
    <property type="term" value="F:cysteine-type deubiquitinase activity"/>
    <property type="evidence" value="ECO:0007669"/>
    <property type="project" value="UniProtKB-EC"/>
</dbReference>
<reference evidence="13" key="1">
    <citation type="submission" date="2023-06" db="EMBL/GenBank/DDBJ databases">
        <title>Genomic analysis of the entomopathogenic nematode Steinernema hermaphroditum.</title>
        <authorList>
            <person name="Schwarz E.M."/>
            <person name="Heppert J.K."/>
            <person name="Baniya A."/>
            <person name="Schwartz H.T."/>
            <person name="Tan C.-H."/>
            <person name="Antoshechkin I."/>
            <person name="Sternberg P.W."/>
            <person name="Goodrich-Blair H."/>
            <person name="Dillman A.R."/>
        </authorList>
    </citation>
    <scope>NUCLEOTIDE SEQUENCE</scope>
    <source>
        <strain evidence="13">PS9179</strain>
        <tissue evidence="13">Whole animal</tissue>
    </source>
</reference>
<feature type="compositionally biased region" description="Polar residues" evidence="11">
    <location>
        <begin position="231"/>
        <end position="269"/>
    </location>
</feature>
<dbReference type="GO" id="GO:0070536">
    <property type="term" value="P:protein K63-linked deubiquitination"/>
    <property type="evidence" value="ECO:0007669"/>
    <property type="project" value="TreeGrafter"/>
</dbReference>
<evidence type="ECO:0000256" key="11">
    <source>
        <dbReference type="SAM" id="MobiDB-lite"/>
    </source>
</evidence>
<accession>A0AA39ILP0</accession>